<dbReference type="Proteomes" id="UP000189670">
    <property type="component" value="Unassembled WGS sequence"/>
</dbReference>
<proteinExistence type="predicted"/>
<sequence>MVSIADLIKCFDSNFYTSIIPKKGAYVQVGGTQRPPGGFNPRRSRLCRNFALIDFYSYNRGIISALLYYAVLAIAEIKHSL</sequence>
<protein>
    <submittedName>
        <fullName evidence="1">Uncharacterized protein</fullName>
    </submittedName>
</protein>
<reference evidence="2" key="1">
    <citation type="submission" date="2012-11" db="EMBL/GenBank/DDBJ databases">
        <authorList>
            <person name="Lucero-Rivera Y.E."/>
            <person name="Tovar-Ramirez D."/>
        </authorList>
    </citation>
    <scope>NUCLEOTIDE SEQUENCE [LARGE SCALE GENOMIC DNA]</scope>
    <source>
        <strain evidence="2">Araruama</strain>
    </source>
</reference>
<name>A0A1V1PHC3_9BACT</name>
<evidence type="ECO:0000313" key="1">
    <source>
        <dbReference type="EMBL" id="ETR74143.1"/>
    </source>
</evidence>
<gene>
    <name evidence="1" type="ORF">OMM_06487</name>
</gene>
<organism evidence="1 2">
    <name type="scientific">Candidatus Magnetoglobus multicellularis str. Araruama</name>
    <dbReference type="NCBI Taxonomy" id="890399"/>
    <lineage>
        <taxon>Bacteria</taxon>
        <taxon>Pseudomonadati</taxon>
        <taxon>Thermodesulfobacteriota</taxon>
        <taxon>Desulfobacteria</taxon>
        <taxon>Desulfobacterales</taxon>
        <taxon>Desulfobacteraceae</taxon>
        <taxon>Candidatus Magnetoglobus</taxon>
    </lineage>
</organism>
<dbReference type="AlphaFoldDB" id="A0A1V1PHC3"/>
<accession>A0A1V1PHC3</accession>
<evidence type="ECO:0000313" key="2">
    <source>
        <dbReference type="Proteomes" id="UP000189670"/>
    </source>
</evidence>
<dbReference type="EMBL" id="ATBP01000019">
    <property type="protein sequence ID" value="ETR74143.1"/>
    <property type="molecule type" value="Genomic_DNA"/>
</dbReference>
<comment type="caution">
    <text evidence="1">The sequence shown here is derived from an EMBL/GenBank/DDBJ whole genome shotgun (WGS) entry which is preliminary data.</text>
</comment>